<gene>
    <name evidence="3" type="ORF">DF222_10920</name>
</gene>
<evidence type="ECO:0000256" key="1">
    <source>
        <dbReference type="SAM" id="MobiDB-lite"/>
    </source>
</evidence>
<dbReference type="PANTHER" id="PTHR30290">
    <property type="entry name" value="PERIPLASMIC BINDING COMPONENT OF ABC TRANSPORTER"/>
    <property type="match status" value="1"/>
</dbReference>
<reference evidence="4" key="1">
    <citation type="submission" date="2018-04" db="EMBL/GenBank/DDBJ databases">
        <authorList>
            <person name="Liu S."/>
            <person name="Wang Z."/>
            <person name="Li J."/>
        </authorList>
    </citation>
    <scope>NUCLEOTIDE SEQUENCE [LARGE SCALE GENOMIC DNA]</scope>
    <source>
        <strain evidence="4">2189</strain>
    </source>
</reference>
<comment type="caution">
    <text evidence="3">The sequence shown here is derived from an EMBL/GenBank/DDBJ whole genome shotgun (WGS) entry which is preliminary data.</text>
</comment>
<dbReference type="InterPro" id="IPR000914">
    <property type="entry name" value="SBP_5_dom"/>
</dbReference>
<evidence type="ECO:0000259" key="2">
    <source>
        <dbReference type="Pfam" id="PF00496"/>
    </source>
</evidence>
<dbReference type="Proteomes" id="UP000244989">
    <property type="component" value="Unassembled WGS sequence"/>
</dbReference>
<dbReference type="OrthoDB" id="7888869at2"/>
<organism evidence="3 4">
    <name type="scientific">Corynebacterium yudongzhengii</name>
    <dbReference type="NCBI Taxonomy" id="2080740"/>
    <lineage>
        <taxon>Bacteria</taxon>
        <taxon>Bacillati</taxon>
        <taxon>Actinomycetota</taxon>
        <taxon>Actinomycetes</taxon>
        <taxon>Mycobacteriales</taxon>
        <taxon>Corynebacteriaceae</taxon>
        <taxon>Corynebacterium</taxon>
    </lineage>
</organism>
<feature type="region of interest" description="Disordered" evidence="1">
    <location>
        <begin position="488"/>
        <end position="508"/>
    </location>
</feature>
<evidence type="ECO:0000313" key="3">
    <source>
        <dbReference type="EMBL" id="PWC00797.1"/>
    </source>
</evidence>
<dbReference type="Gene3D" id="3.40.190.10">
    <property type="entry name" value="Periplasmic binding protein-like II"/>
    <property type="match status" value="1"/>
</dbReference>
<dbReference type="SUPFAM" id="SSF53850">
    <property type="entry name" value="Periplasmic binding protein-like II"/>
    <property type="match status" value="1"/>
</dbReference>
<dbReference type="KEGG" id="cyz:C3B44_05045"/>
<dbReference type="AlphaFoldDB" id="A0A2U1T471"/>
<sequence>MAACGEEGPPPEPATTEYFGYQVDKPLLTSNAASLEGVSTNAEALSARLYPAAFVSGPSGQSIPNSDLLLARSVHGPSFSVEYQINEDATFSDGDPVDCVDFQLAHTAGTTPELFDAHLPLMKQVEQFQCAEGSKRFRIVFREGDGGRWRELFDAGSVLPAHTIAREAGLEPGQMHAAVNGEDEQALAAVAEVWNTGFDLAEFNPQLQVSFGPYMIDRVGAEGEVVLARNPHYSGDDAVLEHIVVWPREADSERLRAEGALRIADTPTAEPGFDTTGYAVESVVGELTDSLRISDEGLFADRDNRQAFAACIDRKAVARASSEASGVEVPPVAVHTVPHLDPIRAQLEEIDSAHAEPDYEAAEPLRGQTVRIGYLGPDERKAAMVEAIGASCAEAGITVEDASADGSTLADLEGGIDAYLWGTHPMREYGTVSARLTEVDNLRKAEEAMWEELPSIPLSAQPRTFAIDEDASNVVVYSGLTGIGWNKDRWQLTEDEESSAEESEDEVQ</sequence>
<dbReference type="Gene3D" id="3.90.76.10">
    <property type="entry name" value="Dipeptide-binding Protein, Domain 1"/>
    <property type="match status" value="1"/>
</dbReference>
<feature type="compositionally biased region" description="Acidic residues" evidence="1">
    <location>
        <begin position="493"/>
        <end position="508"/>
    </location>
</feature>
<dbReference type="GO" id="GO:0015833">
    <property type="term" value="P:peptide transport"/>
    <property type="evidence" value="ECO:0007669"/>
    <property type="project" value="TreeGrafter"/>
</dbReference>
<dbReference type="Pfam" id="PF00496">
    <property type="entry name" value="SBP_bac_5"/>
    <property type="match status" value="1"/>
</dbReference>
<dbReference type="PANTHER" id="PTHR30290:SF65">
    <property type="entry name" value="MONOACYL PHOSPHATIDYLINOSITOL TETRAMANNOSIDE-BINDING PROTEIN LPQW-RELATED"/>
    <property type="match status" value="1"/>
</dbReference>
<evidence type="ECO:0000313" key="4">
    <source>
        <dbReference type="Proteomes" id="UP000244989"/>
    </source>
</evidence>
<dbReference type="GO" id="GO:1904680">
    <property type="term" value="F:peptide transmembrane transporter activity"/>
    <property type="evidence" value="ECO:0007669"/>
    <property type="project" value="TreeGrafter"/>
</dbReference>
<accession>A0A2U1T471</accession>
<feature type="domain" description="Solute-binding protein family 5" evidence="2">
    <location>
        <begin position="81"/>
        <end position="424"/>
    </location>
</feature>
<protein>
    <submittedName>
        <fullName evidence="3">Peptide ABC transporter</fullName>
    </submittedName>
</protein>
<dbReference type="EMBL" id="QEEZ01000032">
    <property type="protein sequence ID" value="PWC00797.1"/>
    <property type="molecule type" value="Genomic_DNA"/>
</dbReference>
<proteinExistence type="predicted"/>
<keyword evidence="4" id="KW-1185">Reference proteome</keyword>
<dbReference type="InterPro" id="IPR039424">
    <property type="entry name" value="SBP_5"/>
</dbReference>
<dbReference type="Gene3D" id="3.10.105.10">
    <property type="entry name" value="Dipeptide-binding Protein, Domain 3"/>
    <property type="match status" value="1"/>
</dbReference>
<name>A0A2U1T471_9CORY</name>